<feature type="region of interest" description="Disordered" evidence="12">
    <location>
        <begin position="418"/>
        <end position="438"/>
    </location>
</feature>
<evidence type="ECO:0000313" key="15">
    <source>
        <dbReference type="Proteomes" id="UP000515788"/>
    </source>
</evidence>
<evidence type="ECO:0000256" key="1">
    <source>
        <dbReference type="ARBA" id="ARBA00004123"/>
    </source>
</evidence>
<keyword evidence="6" id="KW-0539">Nucleus</keyword>
<dbReference type="SMART" id="SM00415">
    <property type="entry name" value="HSF"/>
    <property type="match status" value="1"/>
</dbReference>
<name>A0A7G3ZJD0_9SACH</name>
<evidence type="ECO:0000256" key="2">
    <source>
        <dbReference type="ARBA" id="ARBA00006403"/>
    </source>
</evidence>
<keyword evidence="5" id="KW-0804">Transcription</keyword>
<dbReference type="KEGG" id="tgb:HG536_0E05270"/>
<evidence type="ECO:0000256" key="6">
    <source>
        <dbReference type="ARBA" id="ARBA00023242"/>
    </source>
</evidence>
<comment type="subcellular location">
    <subcellularLocation>
        <location evidence="1">Nucleus</location>
    </subcellularLocation>
</comment>
<dbReference type="PANTHER" id="PTHR10015:SF427">
    <property type="entry name" value="HEAT SHOCK FACTOR PROTEIN"/>
    <property type="match status" value="1"/>
</dbReference>
<dbReference type="Gene3D" id="1.10.10.10">
    <property type="entry name" value="Winged helix-like DNA-binding domain superfamily/Winged helix DNA-binding domain"/>
    <property type="match status" value="1"/>
</dbReference>
<dbReference type="GO" id="GO:0005634">
    <property type="term" value="C:nucleus"/>
    <property type="evidence" value="ECO:0007669"/>
    <property type="project" value="UniProtKB-SubCell"/>
</dbReference>
<evidence type="ECO:0000256" key="5">
    <source>
        <dbReference type="ARBA" id="ARBA00023163"/>
    </source>
</evidence>
<feature type="region of interest" description="Disordered" evidence="12">
    <location>
        <begin position="229"/>
        <end position="248"/>
    </location>
</feature>
<evidence type="ECO:0000256" key="11">
    <source>
        <dbReference type="RuleBase" id="RU004020"/>
    </source>
</evidence>
<feature type="region of interest" description="Disordered" evidence="12">
    <location>
        <begin position="98"/>
        <end position="122"/>
    </location>
</feature>
<dbReference type="FunFam" id="1.10.10.10:FF:000027">
    <property type="entry name" value="Heat shock transcription factor 1"/>
    <property type="match status" value="1"/>
</dbReference>
<comment type="subunit">
    <text evidence="8">Homotrimer. Homotrimerization increases the affinity of HSF1 to DNA.</text>
</comment>
<accession>A0A7G3ZJD0</accession>
<evidence type="ECO:0000256" key="4">
    <source>
        <dbReference type="ARBA" id="ARBA00023125"/>
    </source>
</evidence>
<evidence type="ECO:0000256" key="8">
    <source>
        <dbReference type="ARBA" id="ARBA00062447"/>
    </source>
</evidence>
<dbReference type="Pfam" id="PF00447">
    <property type="entry name" value="HSF_DNA-bind"/>
    <property type="match status" value="1"/>
</dbReference>
<evidence type="ECO:0000313" key="14">
    <source>
        <dbReference type="EMBL" id="QLL33616.1"/>
    </source>
</evidence>
<dbReference type="GO" id="GO:0032993">
    <property type="term" value="C:protein-DNA complex"/>
    <property type="evidence" value="ECO:0007669"/>
    <property type="project" value="UniProtKB-ARBA"/>
</dbReference>
<proteinExistence type="inferred from homology"/>
<comment type="function">
    <text evidence="7">DNA-binding transcription factor that specifically binds heat shock promoter elements (HSE) and activates transcription.</text>
</comment>
<dbReference type="RefSeq" id="XP_037140290.1">
    <property type="nucleotide sequence ID" value="XM_037284394.1"/>
</dbReference>
<evidence type="ECO:0000256" key="10">
    <source>
        <dbReference type="ARBA" id="ARBA00084017"/>
    </source>
</evidence>
<dbReference type="InterPro" id="IPR036388">
    <property type="entry name" value="WH-like_DNA-bd_sf"/>
</dbReference>
<keyword evidence="3" id="KW-0805">Transcription regulation</keyword>
<dbReference type="PANTHER" id="PTHR10015">
    <property type="entry name" value="HEAT SHOCK TRANSCRIPTION FACTOR"/>
    <property type="match status" value="1"/>
</dbReference>
<dbReference type="Proteomes" id="UP000515788">
    <property type="component" value="Chromosome 5"/>
</dbReference>
<dbReference type="PROSITE" id="PS00434">
    <property type="entry name" value="HSF_DOMAIN"/>
    <property type="match status" value="1"/>
</dbReference>
<dbReference type="SUPFAM" id="SSF46785">
    <property type="entry name" value="Winged helix' DNA-binding domain"/>
    <property type="match status" value="1"/>
</dbReference>
<feature type="region of interest" description="Disordered" evidence="12">
    <location>
        <begin position="533"/>
        <end position="579"/>
    </location>
</feature>
<dbReference type="PRINTS" id="PR00056">
    <property type="entry name" value="HSFDOMAIN"/>
</dbReference>
<evidence type="ECO:0000256" key="9">
    <source>
        <dbReference type="ARBA" id="ARBA00068818"/>
    </source>
</evidence>
<keyword evidence="4" id="KW-0238">DNA-binding</keyword>
<keyword evidence="15" id="KW-1185">Reference proteome</keyword>
<evidence type="ECO:0000259" key="13">
    <source>
        <dbReference type="PROSITE" id="PS00434"/>
    </source>
</evidence>
<protein>
    <recommendedName>
        <fullName evidence="9">Heat shock transcription factor</fullName>
    </recommendedName>
    <alternativeName>
        <fullName evidence="10">Heat shock factor protein</fullName>
    </alternativeName>
</protein>
<feature type="domain" description="HSF-type DNA-binding" evidence="13">
    <location>
        <begin position="165"/>
        <end position="189"/>
    </location>
</feature>
<gene>
    <name evidence="14" type="ORF">HG536_0E05270</name>
</gene>
<dbReference type="InterPro" id="IPR036390">
    <property type="entry name" value="WH_DNA-bd_sf"/>
</dbReference>
<evidence type="ECO:0000256" key="12">
    <source>
        <dbReference type="SAM" id="MobiDB-lite"/>
    </source>
</evidence>
<dbReference type="GO" id="GO:0043565">
    <property type="term" value="F:sequence-specific DNA binding"/>
    <property type="evidence" value="ECO:0007669"/>
    <property type="project" value="InterPro"/>
</dbReference>
<dbReference type="InterPro" id="IPR000232">
    <property type="entry name" value="HSF_DNA-bd"/>
</dbReference>
<comment type="similarity">
    <text evidence="2 11">Belongs to the HSF family.</text>
</comment>
<dbReference type="AlphaFoldDB" id="A0A7G3ZJD0"/>
<evidence type="ECO:0000256" key="7">
    <source>
        <dbReference type="ARBA" id="ARBA00059868"/>
    </source>
</evidence>
<feature type="region of interest" description="Disordered" evidence="12">
    <location>
        <begin position="342"/>
        <end position="370"/>
    </location>
</feature>
<feature type="compositionally biased region" description="Basic and acidic residues" evidence="12">
    <location>
        <begin position="546"/>
        <end position="560"/>
    </location>
</feature>
<feature type="compositionally biased region" description="Low complexity" evidence="12">
    <location>
        <begin position="102"/>
        <end position="115"/>
    </location>
</feature>
<evidence type="ECO:0000256" key="3">
    <source>
        <dbReference type="ARBA" id="ARBA00023015"/>
    </source>
</evidence>
<dbReference type="EMBL" id="CP059250">
    <property type="protein sequence ID" value="QLL33616.1"/>
    <property type="molecule type" value="Genomic_DNA"/>
</dbReference>
<feature type="compositionally biased region" description="Polar residues" evidence="12">
    <location>
        <begin position="354"/>
        <end position="370"/>
    </location>
</feature>
<organism evidence="14 15">
    <name type="scientific">Torulaspora globosa</name>
    <dbReference type="NCBI Taxonomy" id="48254"/>
    <lineage>
        <taxon>Eukaryota</taxon>
        <taxon>Fungi</taxon>
        <taxon>Dikarya</taxon>
        <taxon>Ascomycota</taxon>
        <taxon>Saccharomycotina</taxon>
        <taxon>Saccharomycetes</taxon>
        <taxon>Saccharomycetales</taxon>
        <taxon>Saccharomycetaceae</taxon>
        <taxon>Torulaspora</taxon>
    </lineage>
</organism>
<dbReference type="OrthoDB" id="60033at2759"/>
<feature type="region of interest" description="Disordered" evidence="12">
    <location>
        <begin position="26"/>
        <end position="56"/>
    </location>
</feature>
<sequence>MEKIPSLNDDDIEKILHPNSLFTDELRPLEKDSSASGIEDIINPSLEPQPAAASSNESIANIPHEPGQHLIHRMYPVGMYAHQDDQLNKQLMPTKMFRNARQTSQSPQQTAQSTPGTRHTKTRPAFVNKVWSMLNDESNVNLIQWSPDGKSFIVVNREEFVHEVLPKYFKHSNLASFVRQLNMYGWHKVQDVKSGSIQNSSDDKLQFENEYFIRGREDLLEKIVRQKSSAASGSKMNPNGNNGGSANGADLHLMGDLNLGDHASASALLGELEQIKYNQMAISKDLLRINKDNELLWKENMMARERHRTQQQALEKILRFLASLVPHMDQKMITEGILNSDDAPQDLHLHQETGDNSNSSNTKHAANPTSFDMFDQDFMRNLHKSRFLLKNRTNSSVSSTVQPSLSHGDAKISEIPFDEEEDEQEAKHRSSAQRNSISGEDTVSFLNHLQSNIDEQDARIQHLEDMVQVISPQEANARHSFDLQDYCFNSESPMDTRRPISTGLSPLLAPEDLTSLQTHSPSHLIQELSHTEVPAAPTAPIQAPKRYHDALDARQRRSEPLVEEIPNESSSSSRKRLKR</sequence>
<feature type="compositionally biased region" description="Polar residues" evidence="12">
    <location>
        <begin position="229"/>
        <end position="238"/>
    </location>
</feature>
<dbReference type="GeneID" id="59326812"/>
<dbReference type="GO" id="GO:0003700">
    <property type="term" value="F:DNA-binding transcription factor activity"/>
    <property type="evidence" value="ECO:0007669"/>
    <property type="project" value="InterPro"/>
</dbReference>
<reference evidence="14 15" key="1">
    <citation type="submission" date="2020-06" db="EMBL/GenBank/DDBJ databases">
        <title>The yeast mating-type switching endonuclease HO is a domesticated member of an unorthodox homing genetic element family.</title>
        <authorList>
            <person name="Coughlan A.Y."/>
            <person name="Lombardi L."/>
            <person name="Braun-Galleani S."/>
            <person name="Martos A.R."/>
            <person name="Galeote V."/>
            <person name="Bigey F."/>
            <person name="Dequin S."/>
            <person name="Byrne K.P."/>
            <person name="Wolfe K.H."/>
        </authorList>
    </citation>
    <scope>NUCLEOTIDE SEQUENCE [LARGE SCALE GENOMIC DNA]</scope>
    <source>
        <strain evidence="14 15">CBS764</strain>
    </source>
</reference>